<reference evidence="2 3" key="1">
    <citation type="submission" date="2023-10" db="EMBL/GenBank/DDBJ databases">
        <title>A novel Glycoside Hydrolase 43-Like Enzyme from Clostrdium boliviensis is an Endo-xylanase, and a Candidate for Xylooligosaccharides Production from Different Xylan Substrates.</title>
        <authorList>
            <person name="Alvarez M.T."/>
            <person name="Rocabado-Villegas L.R."/>
            <person name="Salas-Veizaga D.M."/>
            <person name="Linares-Pasten J.A."/>
            <person name="Gudmundsdottir E.E."/>
            <person name="Hreggvidsson G.O."/>
            <person name="Adlercreutz P."/>
            <person name="Nordberg Karlsson E."/>
        </authorList>
    </citation>
    <scope>NUCLEOTIDE SEQUENCE [LARGE SCALE GENOMIC DNA]</scope>
    <source>
        <strain evidence="2 3">E-1</strain>
    </source>
</reference>
<dbReference type="PANTHER" id="PTHR42842">
    <property type="entry name" value="FAD/NAD(P)-BINDING OXIDOREDUCTASE"/>
    <property type="match status" value="1"/>
</dbReference>
<dbReference type="InterPro" id="IPR049516">
    <property type="entry name" value="FAD-depend_C"/>
</dbReference>
<dbReference type="PIRSF" id="PIRSF038984">
    <property type="entry name" value="FAD_binding_protein"/>
    <property type="match status" value="1"/>
</dbReference>
<dbReference type="EMBL" id="JAWONS010000278">
    <property type="protein sequence ID" value="MDW2799555.1"/>
    <property type="molecule type" value="Genomic_DNA"/>
</dbReference>
<feature type="domain" description="FAD-dependent protein C-terminal" evidence="1">
    <location>
        <begin position="283"/>
        <end position="476"/>
    </location>
</feature>
<dbReference type="Proteomes" id="UP001276854">
    <property type="component" value="Unassembled WGS sequence"/>
</dbReference>
<gene>
    <name evidence="2" type="ORF">RZO55_18430</name>
</gene>
<comment type="caution">
    <text evidence="2">The sequence shown here is derived from an EMBL/GenBank/DDBJ whole genome shotgun (WGS) entry which is preliminary data.</text>
</comment>
<evidence type="ECO:0000313" key="2">
    <source>
        <dbReference type="EMBL" id="MDW2799555.1"/>
    </source>
</evidence>
<dbReference type="Pfam" id="PF21688">
    <property type="entry name" value="FAD-depend_C"/>
    <property type="match status" value="1"/>
</dbReference>
<evidence type="ECO:0000259" key="1">
    <source>
        <dbReference type="Pfam" id="PF21688"/>
    </source>
</evidence>
<dbReference type="Gene3D" id="3.30.70.2700">
    <property type="match status" value="1"/>
</dbReference>
<protein>
    <submittedName>
        <fullName evidence="2">FAD-dependent oxidoreductase</fullName>
    </submittedName>
</protein>
<dbReference type="RefSeq" id="WP_318065740.1">
    <property type="nucleotide sequence ID" value="NZ_JAWONS010000278.1"/>
</dbReference>
<dbReference type="Gene3D" id="3.50.50.60">
    <property type="entry name" value="FAD/NAD(P)-binding domain"/>
    <property type="match status" value="2"/>
</dbReference>
<dbReference type="InterPro" id="IPR036188">
    <property type="entry name" value="FAD/NAD-bd_sf"/>
</dbReference>
<dbReference type="InterPro" id="IPR028348">
    <property type="entry name" value="FAD-binding_protein"/>
</dbReference>
<proteinExistence type="predicted"/>
<evidence type="ECO:0000313" key="3">
    <source>
        <dbReference type="Proteomes" id="UP001276854"/>
    </source>
</evidence>
<name>A0ABU4GPK6_9CLOT</name>
<sequence>MIRINQLKLAVDHTQEDLLAKAAKTLRIPVTAIQSVKIIKQSVDARKKEEIHFTYSVDVETNNEESILHKAKNPNVILAVKKEYQFPVSGTVPMTNRPVIVGTGPAGLFCGIMLARSGYRPLLLERGEDVDSRQSAVEEFWNGGPLKTDSNVQFGEGGAGTFSDGKLNTLVKDPLMRNRKVLELFVEFGADPSILYVNKPHIGTDVLSGIVKNMRQEIIRLGGEVRFNSLVTDVLIKDYSIWGIRVNDEEEIPADALILAIGHSARDTFQVLERKGVPMEAKAFAVGLRIQHPQEEINRSQYGLSDHQVLGAADYKLTHQCKNGRGVYTFCMCPGGYVVNASSEANRLAVNGMSYQKRDGINANSALIVTVTPEDFGGNSPLAGIAYQRKLEEAAYTQGKGRIPIQLYGDFKNNCSSGSFGDVMPALKGGYEFTNLRGIVPDYISDSIIEGVEAFEGKIRGFRRKDAILAGVESRTSSPVRITRDESLESRIKRLYPCGEGAGYAGGITSAAMDGIKVAEAIASRYKSFSF</sequence>
<dbReference type="PANTHER" id="PTHR42842:SF3">
    <property type="entry name" value="FAD_NAD(P)-BINDING OXIDOREDUCTASE FAMILY PROTEIN"/>
    <property type="match status" value="1"/>
</dbReference>
<dbReference type="SUPFAM" id="SSF51905">
    <property type="entry name" value="FAD/NAD(P)-binding domain"/>
    <property type="match status" value="1"/>
</dbReference>
<keyword evidence="3" id="KW-1185">Reference proteome</keyword>
<organism evidence="2 3">
    <name type="scientific">Clostridium boliviensis</name>
    <dbReference type="NCBI Taxonomy" id="318465"/>
    <lineage>
        <taxon>Bacteria</taxon>
        <taxon>Bacillati</taxon>
        <taxon>Bacillota</taxon>
        <taxon>Clostridia</taxon>
        <taxon>Eubacteriales</taxon>
        <taxon>Clostridiaceae</taxon>
        <taxon>Clostridium</taxon>
    </lineage>
</organism>
<accession>A0ABU4GPK6</accession>